<dbReference type="AlphaFoldDB" id="A0A6J4U303"/>
<evidence type="ECO:0000313" key="1">
    <source>
        <dbReference type="EMBL" id="CAA9537997.1"/>
    </source>
</evidence>
<feature type="non-terminal residue" evidence="1">
    <location>
        <position position="262"/>
    </location>
</feature>
<sequence>MAATLSGRRAPARRAAAHFVQAAFSVLHAHVAAGEEVPFALDEARQGDGPALYDYRPLYGSYVGQRVDELTRLADFRAAVDALSADPVLLAVARDQAGTADEASALRDAVLLPLVVGVAEGSGGFDFDEAVFDALYARLEGAVAGARRAYAAFTPLVGLRAAPEGVELGGGVVLRRSDASTVAERWPEGQALLPERFGVDPDRQHALEIDLALDRAAGEAPPDAVAAFARAVVALRLVTGGAVTAGPIVFERVDWSHRAVRA</sequence>
<proteinExistence type="predicted"/>
<reference evidence="1" key="1">
    <citation type="submission" date="2020-02" db="EMBL/GenBank/DDBJ databases">
        <authorList>
            <person name="Meier V. D."/>
        </authorList>
    </citation>
    <scope>NUCLEOTIDE SEQUENCE</scope>
    <source>
        <strain evidence="1">AVDCRST_MAG79</strain>
    </source>
</reference>
<gene>
    <name evidence="1" type="ORF">AVDCRST_MAG79-1567</name>
</gene>
<dbReference type="EMBL" id="CADCWC010000238">
    <property type="protein sequence ID" value="CAA9537997.1"/>
    <property type="molecule type" value="Genomic_DNA"/>
</dbReference>
<organism evidence="1">
    <name type="scientific">uncultured Thermoleophilia bacterium</name>
    <dbReference type="NCBI Taxonomy" id="1497501"/>
    <lineage>
        <taxon>Bacteria</taxon>
        <taxon>Bacillati</taxon>
        <taxon>Actinomycetota</taxon>
        <taxon>Thermoleophilia</taxon>
        <taxon>environmental samples</taxon>
    </lineage>
</organism>
<accession>A0A6J4U303</accession>
<protein>
    <submittedName>
        <fullName evidence="1">Uncharacterized protein</fullName>
    </submittedName>
</protein>
<name>A0A6J4U303_9ACTN</name>